<protein>
    <submittedName>
        <fullName evidence="2">Uncharacterized protein</fullName>
    </submittedName>
</protein>
<name>A0A072R659_BARBA</name>
<feature type="region of interest" description="Disordered" evidence="1">
    <location>
        <begin position="83"/>
        <end position="105"/>
    </location>
</feature>
<reference evidence="2 3" key="1">
    <citation type="submission" date="2013-04" db="EMBL/GenBank/DDBJ databases">
        <title>The Genome Sequence of Bartonella bacilliformis Ver097.</title>
        <authorList>
            <consortium name="The Broad Institute Genomics Platform"/>
            <consortium name="The Broad Institute Genome Sequencing Center for Infectious Disease"/>
            <person name="Feldgarden M."/>
            <person name="Kirby J."/>
            <person name="Birtles R."/>
            <person name="Dasch G."/>
            <person name="Hendrix L."/>
            <person name="Koehler J."/>
            <person name="Walker B."/>
            <person name="Young S.K."/>
            <person name="Zeng Q."/>
            <person name="Gargeya S."/>
            <person name="Fitzgerald M."/>
            <person name="Haas B."/>
            <person name="Abouelleil A."/>
            <person name="Allen A.W."/>
            <person name="Alvarado L."/>
            <person name="Arachchi H.M."/>
            <person name="Berlin A.M."/>
            <person name="Chapman S.B."/>
            <person name="Gainer-Dewar J."/>
            <person name="Goldberg J."/>
            <person name="Griggs A."/>
            <person name="Gujja S."/>
            <person name="Hansen M."/>
            <person name="Howarth C."/>
            <person name="Imamovic A."/>
            <person name="Ireland A."/>
            <person name="Larimer J."/>
            <person name="McCowan C."/>
            <person name="Murphy C."/>
            <person name="Pearson M."/>
            <person name="Poon T.W."/>
            <person name="Priest M."/>
            <person name="Roberts A."/>
            <person name="Saif S."/>
            <person name="Shea T."/>
            <person name="Sisk P."/>
            <person name="Sykes S."/>
            <person name="Wortman J."/>
            <person name="Nusbaum C."/>
            <person name="Birren B."/>
        </authorList>
    </citation>
    <scope>NUCLEOTIDE SEQUENCE [LARGE SCALE GENOMIC DNA]</scope>
    <source>
        <strain evidence="2 3">Ver097</strain>
    </source>
</reference>
<gene>
    <name evidence="2" type="ORF">H710_00063</name>
</gene>
<evidence type="ECO:0000313" key="2">
    <source>
        <dbReference type="EMBL" id="KEG21116.1"/>
    </source>
</evidence>
<evidence type="ECO:0000256" key="1">
    <source>
        <dbReference type="SAM" id="MobiDB-lite"/>
    </source>
</evidence>
<dbReference type="PATRIC" id="fig|1293911.3.peg.65"/>
<dbReference type="Proteomes" id="UP000031740">
    <property type="component" value="Unassembled WGS sequence"/>
</dbReference>
<dbReference type="HOGENOM" id="CLU_2244656_0_0_5"/>
<evidence type="ECO:0000313" key="3">
    <source>
        <dbReference type="Proteomes" id="UP000031740"/>
    </source>
</evidence>
<proteinExistence type="predicted"/>
<accession>A0A072R659</accession>
<comment type="caution">
    <text evidence="2">The sequence shown here is derived from an EMBL/GenBank/DDBJ whole genome shotgun (WGS) entry which is preliminary data.</text>
</comment>
<dbReference type="RefSeq" id="WP_041848869.1">
    <property type="nucleotide sequence ID" value="NZ_KL503802.1"/>
</dbReference>
<sequence>MNAKYPIVVSIFSLGLITAAQGENFAGVKEQMLDADITVENCRSDHQESNSLDLVLKNSADAGDYEWSLTDERIQKISYSKGKNKSFWNSPRKKRNPFSRSPFSF</sequence>
<dbReference type="AlphaFoldDB" id="A0A072R659"/>
<dbReference type="EMBL" id="ASIV01000001">
    <property type="protein sequence ID" value="KEG21116.1"/>
    <property type="molecule type" value="Genomic_DNA"/>
</dbReference>
<organism evidence="2 3">
    <name type="scientific">Bartonella bacilliformis Ver097</name>
    <dbReference type="NCBI Taxonomy" id="1293911"/>
    <lineage>
        <taxon>Bacteria</taxon>
        <taxon>Pseudomonadati</taxon>
        <taxon>Pseudomonadota</taxon>
        <taxon>Alphaproteobacteria</taxon>
        <taxon>Hyphomicrobiales</taxon>
        <taxon>Bartonellaceae</taxon>
        <taxon>Bartonella</taxon>
    </lineage>
</organism>